<dbReference type="EMBL" id="WHWC01000016">
    <property type="protein sequence ID" value="KAG8366869.1"/>
    <property type="molecule type" value="Genomic_DNA"/>
</dbReference>
<dbReference type="Proteomes" id="UP000826271">
    <property type="component" value="Unassembled WGS sequence"/>
</dbReference>
<evidence type="ECO:0000313" key="2">
    <source>
        <dbReference type="Proteomes" id="UP000826271"/>
    </source>
</evidence>
<dbReference type="PANTHER" id="PTHR33095:SF23">
    <property type="entry name" value="DUF1645 FAMILY PROTEIN"/>
    <property type="match status" value="1"/>
</dbReference>
<dbReference type="AlphaFoldDB" id="A0AAV6W8D1"/>
<dbReference type="Pfam" id="PF07816">
    <property type="entry name" value="DUF1645"/>
    <property type="match status" value="1"/>
</dbReference>
<gene>
    <name evidence="1" type="ORF">BUALT_Bualt16G0012800</name>
</gene>
<sequence>MNSSQYQEDAYMCPSFNSYSCDRLAETAVRVAAESSNAAVGDDDFEFTSLREDEDVSADEFAQIKPIFPVFNRDLLLGHDHGASIGENKPSDHQSSVAIPLRDLFLDDRDSCSSSSEADELESVPEGTYCVWRPKLTDSPLPNQCKKSKSTGSASKRWKLPDFLKRSNSEGQGKGNFVFLAPKSREEKPKRLIKGAAGGGLSGGAASAHEELYIRNRAIKEGGKKKSYLPYRVGFFASVNGFPHF</sequence>
<reference evidence="1" key="1">
    <citation type="submission" date="2019-10" db="EMBL/GenBank/DDBJ databases">
        <authorList>
            <person name="Zhang R."/>
            <person name="Pan Y."/>
            <person name="Wang J."/>
            <person name="Ma R."/>
            <person name="Yu S."/>
        </authorList>
    </citation>
    <scope>NUCLEOTIDE SEQUENCE</scope>
    <source>
        <strain evidence="1">LA-IB0</strain>
        <tissue evidence="1">Leaf</tissue>
    </source>
</reference>
<accession>A0AAV6W8D1</accession>
<evidence type="ECO:0008006" key="3">
    <source>
        <dbReference type="Google" id="ProtNLM"/>
    </source>
</evidence>
<dbReference type="InterPro" id="IPR012442">
    <property type="entry name" value="DUF1645_plant"/>
</dbReference>
<protein>
    <recommendedName>
        <fullName evidence="3">Pheromone receptor</fullName>
    </recommendedName>
</protein>
<organism evidence="1 2">
    <name type="scientific">Buddleja alternifolia</name>
    <dbReference type="NCBI Taxonomy" id="168488"/>
    <lineage>
        <taxon>Eukaryota</taxon>
        <taxon>Viridiplantae</taxon>
        <taxon>Streptophyta</taxon>
        <taxon>Embryophyta</taxon>
        <taxon>Tracheophyta</taxon>
        <taxon>Spermatophyta</taxon>
        <taxon>Magnoliopsida</taxon>
        <taxon>eudicotyledons</taxon>
        <taxon>Gunneridae</taxon>
        <taxon>Pentapetalae</taxon>
        <taxon>asterids</taxon>
        <taxon>lamiids</taxon>
        <taxon>Lamiales</taxon>
        <taxon>Scrophulariaceae</taxon>
        <taxon>Buddlejeae</taxon>
        <taxon>Buddleja</taxon>
    </lineage>
</organism>
<proteinExistence type="predicted"/>
<evidence type="ECO:0000313" key="1">
    <source>
        <dbReference type="EMBL" id="KAG8366869.1"/>
    </source>
</evidence>
<comment type="caution">
    <text evidence="1">The sequence shown here is derived from an EMBL/GenBank/DDBJ whole genome shotgun (WGS) entry which is preliminary data.</text>
</comment>
<name>A0AAV6W8D1_9LAMI</name>
<keyword evidence="2" id="KW-1185">Reference proteome</keyword>
<dbReference type="PANTHER" id="PTHR33095">
    <property type="entry name" value="OS07G0619500 PROTEIN"/>
    <property type="match status" value="1"/>
</dbReference>